<dbReference type="CDD" id="cd11879">
    <property type="entry name" value="SH3_Bem1p_2"/>
    <property type="match status" value="1"/>
</dbReference>
<dbReference type="Pfam" id="PF00787">
    <property type="entry name" value="PX"/>
    <property type="match status" value="1"/>
</dbReference>
<evidence type="ECO:0000259" key="4">
    <source>
        <dbReference type="PROSITE" id="PS50002"/>
    </source>
</evidence>
<evidence type="ECO:0000256" key="3">
    <source>
        <dbReference type="PROSITE-ProRule" id="PRU00192"/>
    </source>
</evidence>
<dbReference type="PANTHER" id="PTHR15706:SF2">
    <property type="entry name" value="SH3 AND PX DOMAIN-CONTAINING PROTEIN 2A"/>
    <property type="match status" value="1"/>
</dbReference>
<dbReference type="GO" id="GO:0035091">
    <property type="term" value="F:phosphatidylinositol binding"/>
    <property type="evidence" value="ECO:0007669"/>
    <property type="project" value="InterPro"/>
</dbReference>
<dbReference type="CDD" id="cd11878">
    <property type="entry name" value="SH3_Bem1p_1"/>
    <property type="match status" value="1"/>
</dbReference>
<dbReference type="InterPro" id="IPR051228">
    <property type="entry name" value="NADPH_Oxidase/PX-Domain"/>
</dbReference>
<keyword evidence="1 3" id="KW-0728">SH3 domain</keyword>
<evidence type="ECO:0000259" key="5">
    <source>
        <dbReference type="PROSITE" id="PS50195"/>
    </source>
</evidence>
<gene>
    <name evidence="6" type="primary">MPUL0A09920</name>
    <name evidence="6" type="ORF">METSCH_A09920</name>
</gene>
<dbReference type="PROSITE" id="PS50002">
    <property type="entry name" value="SH3"/>
    <property type="match status" value="2"/>
</dbReference>
<dbReference type="InterPro" id="IPR036871">
    <property type="entry name" value="PX_dom_sf"/>
</dbReference>
<dbReference type="InterPro" id="IPR036028">
    <property type="entry name" value="SH3-like_dom_sf"/>
</dbReference>
<dbReference type="PANTHER" id="PTHR15706">
    <property type="entry name" value="SH3 MULTIPLE DOMAIN"/>
    <property type="match status" value="1"/>
</dbReference>
<dbReference type="PROSITE" id="PS50195">
    <property type="entry name" value="PX"/>
    <property type="match status" value="1"/>
</dbReference>
<dbReference type="InterPro" id="IPR001683">
    <property type="entry name" value="PX_dom"/>
</dbReference>
<evidence type="ECO:0000313" key="7">
    <source>
        <dbReference type="Proteomes" id="UP000292447"/>
    </source>
</evidence>
<feature type="domain" description="SH3" evidence="4">
    <location>
        <begin position="41"/>
        <end position="107"/>
    </location>
</feature>
<dbReference type="SUPFAM" id="SSF54277">
    <property type="entry name" value="CAD &amp; PB1 domains"/>
    <property type="match status" value="1"/>
</dbReference>
<dbReference type="InterPro" id="IPR035548">
    <property type="entry name" value="Bem1/Scd2_SH3_1"/>
</dbReference>
<dbReference type="SUPFAM" id="SSF50044">
    <property type="entry name" value="SH3-domain"/>
    <property type="match status" value="2"/>
</dbReference>
<dbReference type="EMBL" id="CP034456">
    <property type="protein sequence ID" value="QBM86355.1"/>
    <property type="molecule type" value="Genomic_DNA"/>
</dbReference>
<dbReference type="SMART" id="SM00326">
    <property type="entry name" value="SH3"/>
    <property type="match status" value="2"/>
</dbReference>
<accession>A0A4P6XIT4</accession>
<dbReference type="GO" id="GO:0005737">
    <property type="term" value="C:cytoplasm"/>
    <property type="evidence" value="ECO:0007669"/>
    <property type="project" value="TreeGrafter"/>
</dbReference>
<dbReference type="InterPro" id="IPR001452">
    <property type="entry name" value="SH3_domain"/>
</dbReference>
<dbReference type="SUPFAM" id="SSF64268">
    <property type="entry name" value="PX domain"/>
    <property type="match status" value="1"/>
</dbReference>
<dbReference type="InterPro" id="IPR035549">
    <property type="entry name" value="Bem1/Scd2_SH3_2"/>
</dbReference>
<dbReference type="PRINTS" id="PR00452">
    <property type="entry name" value="SH3DOMAIN"/>
</dbReference>
<reference evidence="7" key="1">
    <citation type="submission" date="2019-03" db="EMBL/GenBank/DDBJ databases">
        <title>Snf2 controls pulcherriminic acid biosynthesis and connects pigmentation and antifungal activity of the yeast Metschnikowia pulcherrima.</title>
        <authorList>
            <person name="Gore-Lloyd D."/>
            <person name="Sumann I."/>
            <person name="Brachmann A.O."/>
            <person name="Schneeberger K."/>
            <person name="Ortiz-Merino R.A."/>
            <person name="Moreno-Beltran M."/>
            <person name="Schlaefli M."/>
            <person name="Kirner P."/>
            <person name="Santos Kron A."/>
            <person name="Wolfe K.H."/>
            <person name="Piel J."/>
            <person name="Ahrens C.H."/>
            <person name="Henk D."/>
            <person name="Freimoser F.M."/>
        </authorList>
    </citation>
    <scope>NUCLEOTIDE SEQUENCE [LARGE SCALE GENOMIC DNA]</scope>
    <source>
        <strain evidence="7">APC 1.2</strain>
    </source>
</reference>
<dbReference type="Proteomes" id="UP000292447">
    <property type="component" value="Chromosome I"/>
</dbReference>
<keyword evidence="2" id="KW-0677">Repeat</keyword>
<dbReference type="SMART" id="SM00312">
    <property type="entry name" value="PX"/>
    <property type="match status" value="1"/>
</dbReference>
<evidence type="ECO:0000256" key="1">
    <source>
        <dbReference type="ARBA" id="ARBA00022443"/>
    </source>
</evidence>
<dbReference type="AlphaFoldDB" id="A0A4P6XIT4"/>
<keyword evidence="7" id="KW-1185">Reference proteome</keyword>
<dbReference type="CDD" id="cd06890">
    <property type="entry name" value="PX_Bem1p"/>
    <property type="match status" value="1"/>
</dbReference>
<dbReference type="Gene3D" id="3.30.1520.10">
    <property type="entry name" value="Phox-like domain"/>
    <property type="match status" value="1"/>
</dbReference>
<dbReference type="STRING" id="2163413.A0A4P6XIT4"/>
<dbReference type="Gene3D" id="3.10.20.90">
    <property type="entry name" value="Phosphatidylinositol 3-kinase Catalytic Subunit, Chain A, domain 1"/>
    <property type="match status" value="1"/>
</dbReference>
<dbReference type="InterPro" id="IPR035550">
    <property type="entry name" value="Bem1/Scd2_PX"/>
</dbReference>
<organism evidence="6 7">
    <name type="scientific">Metschnikowia aff. pulcherrima</name>
    <dbReference type="NCBI Taxonomy" id="2163413"/>
    <lineage>
        <taxon>Eukaryota</taxon>
        <taxon>Fungi</taxon>
        <taxon>Dikarya</taxon>
        <taxon>Ascomycota</taxon>
        <taxon>Saccharomycotina</taxon>
        <taxon>Pichiomycetes</taxon>
        <taxon>Metschnikowiaceae</taxon>
        <taxon>Metschnikowia</taxon>
    </lineage>
</organism>
<feature type="domain" description="PX" evidence="5">
    <location>
        <begin position="271"/>
        <end position="392"/>
    </location>
</feature>
<evidence type="ECO:0000313" key="6">
    <source>
        <dbReference type="EMBL" id="QBM86355.1"/>
    </source>
</evidence>
<feature type="domain" description="SH3" evidence="4">
    <location>
        <begin position="139"/>
        <end position="201"/>
    </location>
</feature>
<evidence type="ECO:0000256" key="2">
    <source>
        <dbReference type="ARBA" id="ARBA00022737"/>
    </source>
</evidence>
<dbReference type="Gene3D" id="2.30.30.40">
    <property type="entry name" value="SH3 Domains"/>
    <property type="match status" value="2"/>
</dbReference>
<protein>
    <submittedName>
        <fullName evidence="6">Bud emergence protein 1</fullName>
    </submittedName>
</protein>
<name>A0A4P6XIT4_9ASCO</name>
<sequence length="568" mass="65192">MMKSFRKLKRLLNLLNLSKHLISRVTLSQTPSDELSSVLRPPEKAIKALYDYTPQGPGELRFQKGDFFHVIQDQAGNNEANGWYEATNPATQQRGMVPMSYFEVFNKTKHSSQNEAHNIEQGNPLNAKLQHLGGQRPVTQTLYALTLFDFKAEREDELDISAGENLVICAHHDYEWFIAKPITRLGGPGLVPVSYVKIIDMMGSADHGEDALAIINHYKIPTVEQWKDQTARYEALTIPLGHILNAQPVVLLNLQYFSKDGESLNRSSLASTRTHVTEAAVDLYHLEHGRYQYLVVAKLSNGRTRYLYRFYQDFYDLQVKLLELFPYEAGKIENSRRIIPSIPGPLINVNDSISKLRREKLDYYLRNLVLLPTHISRSEEVLGLFEVLENGFDKEVVESQTGKRTLRPVMRQLHYQHDRLSQYSALYINGRTSVTPSMESLMHRSGSTSSTNLLAQQSRDNLGAEKQGKVKVKFYFEDDIFVLLLPVSLRLQDLKTKLLKRLNLDTDDDANVFLFLKNEYDEFMDANNIATDVLEPEQRDQLFRLVVDDDERFQEILYDKCKVVILTG</sequence>
<dbReference type="Pfam" id="PF00018">
    <property type="entry name" value="SH3_1"/>
    <property type="match status" value="2"/>
</dbReference>
<proteinExistence type="predicted"/>